<accession>A0A0M7BBL7</accession>
<dbReference type="InterPro" id="IPR050484">
    <property type="entry name" value="Transf_Hexapept/Carb_Anhydrase"/>
</dbReference>
<dbReference type="SUPFAM" id="SSF51161">
    <property type="entry name" value="Trimeric LpxA-like enzymes"/>
    <property type="match status" value="1"/>
</dbReference>
<dbReference type="Gene3D" id="2.160.10.10">
    <property type="entry name" value="Hexapeptide repeat proteins"/>
    <property type="match status" value="1"/>
</dbReference>
<dbReference type="GO" id="GO:0047200">
    <property type="term" value="F:tetrahydrodipicolinate N-acetyltransferase activity"/>
    <property type="evidence" value="ECO:0007669"/>
    <property type="project" value="UniProtKB-EC"/>
</dbReference>
<dbReference type="STRING" id="313367.JSE7799_02316"/>
<keyword evidence="1" id="KW-0012">Acyltransferase</keyword>
<sequence>MIYKLDDLAPEIAADAWVAPDANVIGACTLEAEASVWFGATLRGDQERITVGRGSNVQELSVLHTDPGYPLTIGADCTIGHKAILHGCTIGDGTLIGMGATVLNGARIGRGCLIGAGALVTEGKEIPDGSLVLGAPGKAVRDLDEAARQGLLASAAHYRANAARFRDGLAPV</sequence>
<dbReference type="InterPro" id="IPR047324">
    <property type="entry name" value="LbH_gamma_CA-like"/>
</dbReference>
<proteinExistence type="predicted"/>
<organism evidence="1 2">
    <name type="scientific">Jannaschia seosinensis</name>
    <dbReference type="NCBI Taxonomy" id="313367"/>
    <lineage>
        <taxon>Bacteria</taxon>
        <taxon>Pseudomonadati</taxon>
        <taxon>Pseudomonadota</taxon>
        <taxon>Alphaproteobacteria</taxon>
        <taxon>Rhodobacterales</taxon>
        <taxon>Roseobacteraceae</taxon>
        <taxon>Jannaschia</taxon>
    </lineage>
</organism>
<protein>
    <submittedName>
        <fullName evidence="1">2,3,4,5-tetrahydropyridine-2,6-dicarboxylate N-acetyltransferase</fullName>
        <ecNumber evidence="1">2.3.1.89</ecNumber>
    </submittedName>
</protein>
<reference evidence="1 2" key="1">
    <citation type="submission" date="2015-09" db="EMBL/GenBank/DDBJ databases">
        <authorList>
            <person name="Jackson K.R."/>
            <person name="Lunt B.L."/>
            <person name="Fisher J.N.B."/>
            <person name="Gardner A.V."/>
            <person name="Bailey M.E."/>
            <person name="Deus L.M."/>
            <person name="Earl A.S."/>
            <person name="Gibby P.D."/>
            <person name="Hartmann K.A."/>
            <person name="Liu J.E."/>
            <person name="Manci A.M."/>
            <person name="Nielsen D.A."/>
            <person name="Solomon M.B."/>
            <person name="Breakwell D.P."/>
            <person name="Burnett S.H."/>
            <person name="Grose J.H."/>
        </authorList>
    </citation>
    <scope>NUCLEOTIDE SEQUENCE [LARGE SCALE GENOMIC DNA]</scope>
    <source>
        <strain evidence="1 2">CECT 7799</strain>
    </source>
</reference>
<evidence type="ECO:0000313" key="2">
    <source>
        <dbReference type="Proteomes" id="UP000049455"/>
    </source>
</evidence>
<keyword evidence="1" id="KW-0808">Transferase</keyword>
<dbReference type="OrthoDB" id="9803036at2"/>
<dbReference type="EMBL" id="CYPR01000157">
    <property type="protein sequence ID" value="CUH39589.1"/>
    <property type="molecule type" value="Genomic_DNA"/>
</dbReference>
<dbReference type="CDD" id="cd04645">
    <property type="entry name" value="LbH_gamma_CA_like"/>
    <property type="match status" value="1"/>
</dbReference>
<dbReference type="EC" id="2.3.1.89" evidence="1"/>
<gene>
    <name evidence="1" type="primary">dapH</name>
    <name evidence="1" type="ORF">JSE7799_02316</name>
</gene>
<keyword evidence="2" id="KW-1185">Reference proteome</keyword>
<dbReference type="RefSeq" id="WP_055663749.1">
    <property type="nucleotide sequence ID" value="NZ_CYPR01000157.1"/>
</dbReference>
<dbReference type="PANTHER" id="PTHR13061">
    <property type="entry name" value="DYNACTIN SUBUNIT P25"/>
    <property type="match status" value="1"/>
</dbReference>
<dbReference type="AlphaFoldDB" id="A0A0M7BBL7"/>
<dbReference type="InterPro" id="IPR011004">
    <property type="entry name" value="Trimer_LpxA-like_sf"/>
</dbReference>
<dbReference type="InterPro" id="IPR001451">
    <property type="entry name" value="Hexapep"/>
</dbReference>
<name>A0A0M7BBL7_9RHOB</name>
<dbReference type="Proteomes" id="UP000049455">
    <property type="component" value="Unassembled WGS sequence"/>
</dbReference>
<evidence type="ECO:0000313" key="1">
    <source>
        <dbReference type="EMBL" id="CUH39589.1"/>
    </source>
</evidence>
<dbReference type="Pfam" id="PF00132">
    <property type="entry name" value="Hexapep"/>
    <property type="match status" value="1"/>
</dbReference>
<dbReference type="PANTHER" id="PTHR13061:SF29">
    <property type="entry name" value="GAMMA CARBONIC ANHYDRASE-LIKE 1, MITOCHONDRIAL-RELATED"/>
    <property type="match status" value="1"/>
</dbReference>